<keyword evidence="4 5" id="KW-0010">Activator</keyword>
<keyword evidence="3 5" id="KW-0694">RNA-binding</keyword>
<dbReference type="GO" id="GO:0005829">
    <property type="term" value="C:cytosol"/>
    <property type="evidence" value="ECO:0007669"/>
    <property type="project" value="TreeGrafter"/>
</dbReference>
<comment type="subcellular location">
    <subcellularLocation>
        <location evidence="5">Cytoplasm</location>
    </subcellularLocation>
</comment>
<dbReference type="Pfam" id="PF02599">
    <property type="entry name" value="CsrA"/>
    <property type="match status" value="1"/>
</dbReference>
<protein>
    <recommendedName>
        <fullName evidence="5">Translational regulator CsrA</fullName>
    </recommendedName>
    <alternativeName>
        <fullName evidence="5">Carbon storage regulator</fullName>
    </alternativeName>
</protein>
<evidence type="ECO:0000313" key="7">
    <source>
        <dbReference type="Proteomes" id="UP000254794"/>
    </source>
</evidence>
<accession>A0A378JLH0</accession>
<evidence type="ECO:0000256" key="1">
    <source>
        <dbReference type="ARBA" id="ARBA00022490"/>
    </source>
</evidence>
<dbReference type="PANTHER" id="PTHR34984:SF1">
    <property type="entry name" value="CARBON STORAGE REGULATOR"/>
    <property type="match status" value="1"/>
</dbReference>
<comment type="function">
    <text evidence="5">A key translational regulator that binds mRNA to regulate translation initiation and/or mRNA stability. Mediates global changes in gene expression, shifting from rapid growth to stress survival by linking envelope stress, the stringent response and the catabolite repression systems. Usually binds in the 5'-UTR; binding at or near the Shine-Dalgarno sequence prevents ribosome-binding, repressing translation, binding elsewhere in the 5'-UTR can activate translation and/or stabilize the mRNA. Its function is antagonized by small RNA(s).</text>
</comment>
<dbReference type="GO" id="GO:0048027">
    <property type="term" value="F:mRNA 5'-UTR binding"/>
    <property type="evidence" value="ECO:0007669"/>
    <property type="project" value="UniProtKB-UniRule"/>
</dbReference>
<sequence>MLVLTRRIGEQILIDKGQIEIKILYIRRGNIAVGIKAPKHIDVDRKEIFLKKRESLQLLASQESLAKPN</sequence>
<gene>
    <name evidence="6" type="primary">lvrC_2</name>
    <name evidence="5" type="synonym">csrA</name>
    <name evidence="6" type="ORF">NCTC13316_01029</name>
</gene>
<evidence type="ECO:0000256" key="3">
    <source>
        <dbReference type="ARBA" id="ARBA00022884"/>
    </source>
</evidence>
<name>A0A378JLH0_9GAMM</name>
<keyword evidence="1 5" id="KW-0963">Cytoplasm</keyword>
<evidence type="ECO:0000256" key="5">
    <source>
        <dbReference type="HAMAP-Rule" id="MF_00167"/>
    </source>
</evidence>
<dbReference type="Proteomes" id="UP000254794">
    <property type="component" value="Unassembled WGS sequence"/>
</dbReference>
<dbReference type="PANTHER" id="PTHR34984">
    <property type="entry name" value="CARBON STORAGE REGULATOR"/>
    <property type="match status" value="1"/>
</dbReference>
<organism evidence="6 7">
    <name type="scientific">Legionella busanensis</name>
    <dbReference type="NCBI Taxonomy" id="190655"/>
    <lineage>
        <taxon>Bacteria</taxon>
        <taxon>Pseudomonadati</taxon>
        <taxon>Pseudomonadota</taxon>
        <taxon>Gammaproteobacteria</taxon>
        <taxon>Legionellales</taxon>
        <taxon>Legionellaceae</taxon>
        <taxon>Legionella</taxon>
    </lineage>
</organism>
<dbReference type="EMBL" id="UGOD01000001">
    <property type="protein sequence ID" value="STX50940.1"/>
    <property type="molecule type" value="Genomic_DNA"/>
</dbReference>
<keyword evidence="7" id="KW-1185">Reference proteome</keyword>
<dbReference type="GO" id="GO:0045948">
    <property type="term" value="P:positive regulation of translational initiation"/>
    <property type="evidence" value="ECO:0007669"/>
    <property type="project" value="UniProtKB-UniRule"/>
</dbReference>
<dbReference type="HAMAP" id="MF_00167">
    <property type="entry name" value="CsrA"/>
    <property type="match status" value="1"/>
</dbReference>
<dbReference type="InterPro" id="IPR003751">
    <property type="entry name" value="CsrA"/>
</dbReference>
<dbReference type="GO" id="GO:0006402">
    <property type="term" value="P:mRNA catabolic process"/>
    <property type="evidence" value="ECO:0007669"/>
    <property type="project" value="InterPro"/>
</dbReference>
<comment type="similarity">
    <text evidence="5">Belongs to the CsrA/RsmA family.</text>
</comment>
<dbReference type="GO" id="GO:0006109">
    <property type="term" value="P:regulation of carbohydrate metabolic process"/>
    <property type="evidence" value="ECO:0007669"/>
    <property type="project" value="UniProtKB-UniRule"/>
</dbReference>
<dbReference type="InterPro" id="IPR036107">
    <property type="entry name" value="CsrA_sf"/>
</dbReference>
<evidence type="ECO:0000256" key="2">
    <source>
        <dbReference type="ARBA" id="ARBA00022845"/>
    </source>
</evidence>
<proteinExistence type="inferred from homology"/>
<dbReference type="AlphaFoldDB" id="A0A378JLH0"/>
<dbReference type="GO" id="GO:0045947">
    <property type="term" value="P:negative regulation of translational initiation"/>
    <property type="evidence" value="ECO:0007669"/>
    <property type="project" value="UniProtKB-UniRule"/>
</dbReference>
<reference evidence="6 7" key="1">
    <citation type="submission" date="2018-06" db="EMBL/GenBank/DDBJ databases">
        <authorList>
            <consortium name="Pathogen Informatics"/>
            <person name="Doyle S."/>
        </authorList>
    </citation>
    <scope>NUCLEOTIDE SEQUENCE [LARGE SCALE GENOMIC DNA]</scope>
    <source>
        <strain evidence="6 7">NCTC13316</strain>
    </source>
</reference>
<dbReference type="OrthoDB" id="9809061at2"/>
<evidence type="ECO:0000256" key="4">
    <source>
        <dbReference type="ARBA" id="ARBA00023159"/>
    </source>
</evidence>
<dbReference type="Gene3D" id="2.60.40.4380">
    <property type="entry name" value="Translational regulator CsrA"/>
    <property type="match status" value="1"/>
</dbReference>
<dbReference type="SUPFAM" id="SSF117130">
    <property type="entry name" value="CsrA-like"/>
    <property type="match status" value="1"/>
</dbReference>
<comment type="subunit">
    <text evidence="5">Homodimer; the beta-strands of each monomer intercalate to form a hydrophobic core, while the alpha-helices form wings that extend away from the core.</text>
</comment>
<dbReference type="RefSeq" id="WP_115330610.1">
    <property type="nucleotide sequence ID" value="NZ_CAAAHP010000001.1"/>
</dbReference>
<evidence type="ECO:0000313" key="6">
    <source>
        <dbReference type="EMBL" id="STX50940.1"/>
    </source>
</evidence>
<keyword evidence="5" id="KW-0678">Repressor</keyword>
<keyword evidence="2 5" id="KW-0810">Translation regulation</keyword>